<accession>A0A6M0Q964</accession>
<evidence type="ECO:0000313" key="1">
    <source>
        <dbReference type="EMBL" id="NEY72875.1"/>
    </source>
</evidence>
<dbReference type="RefSeq" id="WP_163180353.1">
    <property type="nucleotide sequence ID" value="NZ_JAAIWM010000005.1"/>
</dbReference>
<name>A0A6M0Q964_9BACI</name>
<organism evidence="1 2">
    <name type="scientific">Bacillus mesophilus</name>
    <dbReference type="NCBI Taxonomy" id="1808955"/>
    <lineage>
        <taxon>Bacteria</taxon>
        <taxon>Bacillati</taxon>
        <taxon>Bacillota</taxon>
        <taxon>Bacilli</taxon>
        <taxon>Bacillales</taxon>
        <taxon>Bacillaceae</taxon>
        <taxon>Bacillus</taxon>
    </lineage>
</organism>
<comment type="caution">
    <text evidence="1">The sequence shown here is derived from an EMBL/GenBank/DDBJ whole genome shotgun (WGS) entry which is preliminary data.</text>
</comment>
<evidence type="ECO:0000313" key="2">
    <source>
        <dbReference type="Proteomes" id="UP000481043"/>
    </source>
</evidence>
<dbReference type="Proteomes" id="UP000481043">
    <property type="component" value="Unassembled WGS sequence"/>
</dbReference>
<dbReference type="EMBL" id="JAAIWM010000005">
    <property type="protein sequence ID" value="NEY72875.1"/>
    <property type="molecule type" value="Genomic_DNA"/>
</dbReference>
<reference evidence="1 2" key="1">
    <citation type="submission" date="2020-02" db="EMBL/GenBank/DDBJ databases">
        <title>Bacillus aquiflavi sp. nov., isolated from yellow water of strong flavor Chinese baijiu in Yibin region of China.</title>
        <authorList>
            <person name="Xie J."/>
        </authorList>
    </citation>
    <scope>NUCLEOTIDE SEQUENCE [LARGE SCALE GENOMIC DNA]</scope>
    <source>
        <strain evidence="1 2">SA4</strain>
    </source>
</reference>
<protein>
    <submittedName>
        <fullName evidence="1">Uncharacterized protein</fullName>
    </submittedName>
</protein>
<keyword evidence="2" id="KW-1185">Reference proteome</keyword>
<sequence length="47" mass="5738">MQITTRFMNVSVDEDQISNLTEEELDRYLDDVVMDAVFHYFTEDWFE</sequence>
<proteinExistence type="predicted"/>
<dbReference type="AlphaFoldDB" id="A0A6M0Q964"/>
<gene>
    <name evidence="1" type="ORF">G4D63_14145</name>
</gene>